<reference evidence="1 2" key="1">
    <citation type="submission" date="2022-04" db="EMBL/GenBank/DDBJ databases">
        <title>Halobacillus sp. isolated from saltern.</title>
        <authorList>
            <person name="Won M."/>
            <person name="Lee C.-M."/>
            <person name="Woen H.-Y."/>
            <person name="Kwon S.-W."/>
        </authorList>
    </citation>
    <scope>NUCLEOTIDE SEQUENCE [LARGE SCALE GENOMIC DNA]</scope>
    <source>
        <strain evidence="1 2">SSBR10-3</strain>
    </source>
</reference>
<accession>A0ABY4ELL2</accession>
<dbReference type="PROSITE" id="PS51257">
    <property type="entry name" value="PROKAR_LIPOPROTEIN"/>
    <property type="match status" value="1"/>
</dbReference>
<protein>
    <submittedName>
        <fullName evidence="1">Uncharacterized protein</fullName>
    </submittedName>
</protein>
<sequence length="134" mass="15029">MLRIIGAGMLAVTVLAACGYNRDVDKYQGMTNRQDVEDMGANHKITSQTENPRMIDNVGYTWGLKQDRNMMKEAAEEVKGVSVKRVIIESGTAWVTVSAGKNLSDNEVQQVRKEVQKKVYNAVPRYDIHVKVND</sequence>
<gene>
    <name evidence="1" type="ORF">MUN89_05155</name>
</gene>
<dbReference type="RefSeq" id="WP_244711982.1">
    <property type="nucleotide sequence ID" value="NZ_CP095073.1"/>
</dbReference>
<evidence type="ECO:0000313" key="1">
    <source>
        <dbReference type="EMBL" id="UOQ45338.1"/>
    </source>
</evidence>
<organism evidence="1 2">
    <name type="scientific">Halobacillus salinarum</name>
    <dbReference type="NCBI Taxonomy" id="2932257"/>
    <lineage>
        <taxon>Bacteria</taxon>
        <taxon>Bacillati</taxon>
        <taxon>Bacillota</taxon>
        <taxon>Bacilli</taxon>
        <taxon>Bacillales</taxon>
        <taxon>Bacillaceae</taxon>
        <taxon>Halobacillus</taxon>
    </lineage>
</organism>
<dbReference type="EMBL" id="CP095073">
    <property type="protein sequence ID" value="UOQ45338.1"/>
    <property type="molecule type" value="Genomic_DNA"/>
</dbReference>
<dbReference type="Proteomes" id="UP000831787">
    <property type="component" value="Chromosome"/>
</dbReference>
<evidence type="ECO:0000313" key="2">
    <source>
        <dbReference type="Proteomes" id="UP000831787"/>
    </source>
</evidence>
<name>A0ABY4ELL2_9BACI</name>
<keyword evidence="2" id="KW-1185">Reference proteome</keyword>
<proteinExistence type="predicted"/>